<evidence type="ECO:0000256" key="2">
    <source>
        <dbReference type="ARBA" id="ARBA00023043"/>
    </source>
</evidence>
<feature type="repeat" description="ANK" evidence="3">
    <location>
        <begin position="57"/>
        <end position="89"/>
    </location>
</feature>
<dbReference type="Proteomes" id="UP000285060">
    <property type="component" value="Unassembled WGS sequence"/>
</dbReference>
<sequence>MFSYLSEKLNVKALGEMIAPTLTPEQQLHQAIEDNLIDKVRHLLDDVKVSPNARTPEGSFPVHTAAYNGRVDILLALIERGADISALGPRDNTPLHLACAQGHLEMAKLLVAKGANVAQRNKSHKTSYDVATGDTLRQWLLPLQFQHEDPTDRAAAIQQAQNMGLSGFETGNVVAAPPPPPPTSGTTMRTLHLASRVGTLGAYYGAPPSGAAPPAPYDPHAALYAPPTHSAIPRHNPSAQQTRRDPSVFRPIQADGFGSSVGNPELTAKFGNTVSVTQTSAPPPPPGGAGPSAYAPFAASEPTSTPVPMRQIQPPPQFKIFNPRAASGGGRPHSAGVSQPPPAVASSGPFSGPSAYSAAPGFHHGPPSPTESPTHHGDAIDFSATTSALQ</sequence>
<dbReference type="PANTHER" id="PTHR24171">
    <property type="entry name" value="ANKYRIN REPEAT DOMAIN-CONTAINING PROTEIN 39-RELATED"/>
    <property type="match status" value="1"/>
</dbReference>
<feature type="compositionally biased region" description="Low complexity" evidence="4">
    <location>
        <begin position="291"/>
        <end position="300"/>
    </location>
</feature>
<proteinExistence type="predicted"/>
<dbReference type="PROSITE" id="PS50088">
    <property type="entry name" value="ANK_REPEAT"/>
    <property type="match status" value="2"/>
</dbReference>
<dbReference type="InterPro" id="IPR002110">
    <property type="entry name" value="Ankyrin_rpt"/>
</dbReference>
<evidence type="ECO:0000313" key="5">
    <source>
        <dbReference type="EMBL" id="RHY25438.1"/>
    </source>
</evidence>
<dbReference type="Gene3D" id="1.25.40.20">
    <property type="entry name" value="Ankyrin repeat-containing domain"/>
    <property type="match status" value="1"/>
</dbReference>
<evidence type="ECO:0000256" key="3">
    <source>
        <dbReference type="PROSITE-ProRule" id="PRU00023"/>
    </source>
</evidence>
<organism evidence="5 6">
    <name type="scientific">Aphanomyces invadans</name>
    <dbReference type="NCBI Taxonomy" id="157072"/>
    <lineage>
        <taxon>Eukaryota</taxon>
        <taxon>Sar</taxon>
        <taxon>Stramenopiles</taxon>
        <taxon>Oomycota</taxon>
        <taxon>Saprolegniomycetes</taxon>
        <taxon>Saprolegniales</taxon>
        <taxon>Verrucalvaceae</taxon>
        <taxon>Aphanomyces</taxon>
    </lineage>
</organism>
<dbReference type="InterPro" id="IPR036770">
    <property type="entry name" value="Ankyrin_rpt-contain_sf"/>
</dbReference>
<dbReference type="VEuPathDB" id="FungiDB:H310_11279"/>
<evidence type="ECO:0000256" key="1">
    <source>
        <dbReference type="ARBA" id="ARBA00022737"/>
    </source>
</evidence>
<keyword evidence="1" id="KW-0677">Repeat</keyword>
<evidence type="ECO:0000313" key="6">
    <source>
        <dbReference type="Proteomes" id="UP000285060"/>
    </source>
</evidence>
<dbReference type="SMART" id="SM00248">
    <property type="entry name" value="ANK"/>
    <property type="match status" value="2"/>
</dbReference>
<dbReference type="PROSITE" id="PS50297">
    <property type="entry name" value="ANK_REP_REGION"/>
    <property type="match status" value="2"/>
</dbReference>
<dbReference type="SUPFAM" id="SSF48403">
    <property type="entry name" value="Ankyrin repeat"/>
    <property type="match status" value="1"/>
</dbReference>
<comment type="caution">
    <text evidence="5">The sequence shown here is derived from an EMBL/GenBank/DDBJ whole genome shotgun (WGS) entry which is preliminary data.</text>
</comment>
<dbReference type="EMBL" id="QUSY01001293">
    <property type="protein sequence ID" value="RHY25438.1"/>
    <property type="molecule type" value="Genomic_DNA"/>
</dbReference>
<keyword evidence="6" id="KW-1185">Reference proteome</keyword>
<dbReference type="Pfam" id="PF12796">
    <property type="entry name" value="Ank_2"/>
    <property type="match status" value="1"/>
</dbReference>
<dbReference type="GO" id="GO:0004842">
    <property type="term" value="F:ubiquitin-protein transferase activity"/>
    <property type="evidence" value="ECO:0007669"/>
    <property type="project" value="TreeGrafter"/>
</dbReference>
<reference evidence="5 6" key="1">
    <citation type="submission" date="2018-08" db="EMBL/GenBank/DDBJ databases">
        <title>Aphanomyces genome sequencing and annotation.</title>
        <authorList>
            <person name="Minardi D."/>
            <person name="Oidtmann B."/>
            <person name="Van Der Giezen M."/>
            <person name="Studholme D.J."/>
        </authorList>
    </citation>
    <scope>NUCLEOTIDE SEQUENCE [LARGE SCALE GENOMIC DNA]</scope>
    <source>
        <strain evidence="5 6">NJM0002</strain>
    </source>
</reference>
<keyword evidence="2 3" id="KW-0040">ANK repeat</keyword>
<accession>A0A3R6VS91</accession>
<feature type="repeat" description="ANK" evidence="3">
    <location>
        <begin position="90"/>
        <end position="122"/>
    </location>
</feature>
<evidence type="ECO:0000256" key="4">
    <source>
        <dbReference type="SAM" id="MobiDB-lite"/>
    </source>
</evidence>
<dbReference type="GO" id="GO:0085020">
    <property type="term" value="P:protein K6-linked ubiquitination"/>
    <property type="evidence" value="ECO:0007669"/>
    <property type="project" value="TreeGrafter"/>
</dbReference>
<dbReference type="PANTHER" id="PTHR24171:SF8">
    <property type="entry name" value="BRCA1-ASSOCIATED RING DOMAIN PROTEIN 1"/>
    <property type="match status" value="1"/>
</dbReference>
<dbReference type="AlphaFoldDB" id="A0A3R6VS91"/>
<gene>
    <name evidence="5" type="ORF">DYB32_008312</name>
</gene>
<protein>
    <submittedName>
        <fullName evidence="5">Uncharacterized protein</fullName>
    </submittedName>
</protein>
<name>A0A3R6VS91_9STRA</name>
<feature type="region of interest" description="Disordered" evidence="4">
    <location>
        <begin position="275"/>
        <end position="390"/>
    </location>
</feature>